<sequence>MVFPQNPQGWSMPPLPTLPSLPRIAQVAPRFDGLYVAAGPEPGWNFYLRFFSHGSACGTTSNQSLPAVAEMLVPRPPVGGHYRIAGQQITVSSTSQHGQVDYWGELRGDGLEMRLTHRDSRHGVERFDVWQFLPLMFGSAPGAGNGRTRWGRWLRTQPNNTRR</sequence>
<evidence type="ECO:0000313" key="1">
    <source>
        <dbReference type="EMBL" id="MCK9878373.1"/>
    </source>
</evidence>
<dbReference type="Proteomes" id="UP001201873">
    <property type="component" value="Unassembled WGS sequence"/>
</dbReference>
<keyword evidence="2" id="KW-1185">Reference proteome</keyword>
<protein>
    <submittedName>
        <fullName evidence="1">Uncharacterized protein</fullName>
    </submittedName>
</protein>
<comment type="caution">
    <text evidence="1">The sequence shown here is derived from an EMBL/GenBank/DDBJ whole genome shotgun (WGS) entry which is preliminary data.</text>
</comment>
<gene>
    <name evidence="1" type="ORF">MXD59_21805</name>
</gene>
<organism evidence="1 2">
    <name type="scientific">Frankia umida</name>
    <dbReference type="NCBI Taxonomy" id="573489"/>
    <lineage>
        <taxon>Bacteria</taxon>
        <taxon>Bacillati</taxon>
        <taxon>Actinomycetota</taxon>
        <taxon>Actinomycetes</taxon>
        <taxon>Frankiales</taxon>
        <taxon>Frankiaceae</taxon>
        <taxon>Frankia</taxon>
    </lineage>
</organism>
<reference evidence="1 2" key="1">
    <citation type="submission" date="2022-04" db="EMBL/GenBank/DDBJ databases">
        <title>Genome diversity in the genus Frankia.</title>
        <authorList>
            <person name="Carlos-Shanley C."/>
            <person name="Hahn D."/>
        </authorList>
    </citation>
    <scope>NUCLEOTIDE SEQUENCE [LARGE SCALE GENOMIC DNA]</scope>
    <source>
        <strain evidence="1 2">Ag45/Mut15</strain>
    </source>
</reference>
<accession>A0ABT0K4X3</accession>
<proteinExistence type="predicted"/>
<dbReference type="EMBL" id="JALKFT010000032">
    <property type="protein sequence ID" value="MCK9878373.1"/>
    <property type="molecule type" value="Genomic_DNA"/>
</dbReference>
<name>A0ABT0K4X3_9ACTN</name>
<dbReference type="RefSeq" id="WP_248826489.1">
    <property type="nucleotide sequence ID" value="NZ_JALKFT010000032.1"/>
</dbReference>
<evidence type="ECO:0000313" key="2">
    <source>
        <dbReference type="Proteomes" id="UP001201873"/>
    </source>
</evidence>